<sequence length="189" mass="20552">MKTVAVIVGSLRRDSINRRFAEVLAGVARDRLSFRFVEIGDLPLYNDDLFAEGVPAPLQRFKDEIEAADGVLFVTPEYNRSFSPAIKNAVDWGTRPWGQNSWAGKPAAIVGATPGGTGGAAGQNALKGLLNVVDTVLMGQPEVYFVWKDGLIAEDNSVTDPATEAFLKSWAARFDDWIDRVGTPRRNAA</sequence>
<dbReference type="Proteomes" id="UP001597353">
    <property type="component" value="Unassembled WGS sequence"/>
</dbReference>
<dbReference type="SUPFAM" id="SSF52218">
    <property type="entry name" value="Flavoproteins"/>
    <property type="match status" value="1"/>
</dbReference>
<accession>A0ABW4S4L3</accession>
<evidence type="ECO:0000313" key="2">
    <source>
        <dbReference type="EMBL" id="MFD1912426.1"/>
    </source>
</evidence>
<reference evidence="3" key="1">
    <citation type="journal article" date="2019" name="Int. J. Syst. Evol. Microbiol.">
        <title>The Global Catalogue of Microorganisms (GCM) 10K type strain sequencing project: providing services to taxonomists for standard genome sequencing and annotation.</title>
        <authorList>
            <consortium name="The Broad Institute Genomics Platform"/>
            <consortium name="The Broad Institute Genome Sequencing Center for Infectious Disease"/>
            <person name="Wu L."/>
            <person name="Ma J."/>
        </authorList>
    </citation>
    <scope>NUCLEOTIDE SEQUENCE [LARGE SCALE GENOMIC DNA]</scope>
    <source>
        <strain evidence="3">CGMCC 4.7242</strain>
    </source>
</reference>
<dbReference type="InterPro" id="IPR029039">
    <property type="entry name" value="Flavoprotein-like_sf"/>
</dbReference>
<organism evidence="2 3">
    <name type="scientific">Halodurantibacterium flavum</name>
    <dbReference type="NCBI Taxonomy" id="1382802"/>
    <lineage>
        <taxon>Bacteria</taxon>
        <taxon>Pseudomonadati</taxon>
        <taxon>Pseudomonadota</taxon>
        <taxon>Alphaproteobacteria</taxon>
        <taxon>Rhodobacterales</taxon>
        <taxon>Paracoccaceae</taxon>
        <taxon>Halodurantibacterium</taxon>
    </lineage>
</organism>
<gene>
    <name evidence="2" type="ORF">ACFSGJ_09385</name>
</gene>
<name>A0ABW4S4L3_9RHOB</name>
<dbReference type="EC" id="1.-.-.-" evidence="2"/>
<proteinExistence type="predicted"/>
<dbReference type="PANTHER" id="PTHR30543">
    <property type="entry name" value="CHROMATE REDUCTASE"/>
    <property type="match status" value="1"/>
</dbReference>
<dbReference type="Gene3D" id="3.40.50.360">
    <property type="match status" value="1"/>
</dbReference>
<feature type="domain" description="NADPH-dependent FMN reductase-like" evidence="1">
    <location>
        <begin position="4"/>
        <end position="145"/>
    </location>
</feature>
<keyword evidence="3" id="KW-1185">Reference proteome</keyword>
<comment type="caution">
    <text evidence="2">The sequence shown here is derived from an EMBL/GenBank/DDBJ whole genome shotgun (WGS) entry which is preliminary data.</text>
</comment>
<evidence type="ECO:0000259" key="1">
    <source>
        <dbReference type="Pfam" id="PF03358"/>
    </source>
</evidence>
<keyword evidence="2" id="KW-0560">Oxidoreductase</keyword>
<dbReference type="Pfam" id="PF03358">
    <property type="entry name" value="FMN_red"/>
    <property type="match status" value="1"/>
</dbReference>
<dbReference type="EMBL" id="JBHUGH010000006">
    <property type="protein sequence ID" value="MFD1912426.1"/>
    <property type="molecule type" value="Genomic_DNA"/>
</dbReference>
<dbReference type="InterPro" id="IPR005025">
    <property type="entry name" value="FMN_Rdtase-like_dom"/>
</dbReference>
<evidence type="ECO:0000313" key="3">
    <source>
        <dbReference type="Proteomes" id="UP001597353"/>
    </source>
</evidence>
<dbReference type="RefSeq" id="WP_390261027.1">
    <property type="nucleotide sequence ID" value="NZ_JBHUGH010000006.1"/>
</dbReference>
<dbReference type="PANTHER" id="PTHR30543:SF21">
    <property type="entry name" value="NAD(P)H-DEPENDENT FMN REDUCTASE LOT6"/>
    <property type="match status" value="1"/>
</dbReference>
<protein>
    <submittedName>
        <fullName evidence="2">NADPH-dependent FMN reductase</fullName>
        <ecNumber evidence="2">1.-.-.-</ecNumber>
    </submittedName>
</protein>
<dbReference type="InterPro" id="IPR050712">
    <property type="entry name" value="NAD(P)H-dep_reductase"/>
</dbReference>
<dbReference type="GO" id="GO:0016491">
    <property type="term" value="F:oxidoreductase activity"/>
    <property type="evidence" value="ECO:0007669"/>
    <property type="project" value="UniProtKB-KW"/>
</dbReference>